<keyword evidence="7" id="KW-1185">Reference proteome</keyword>
<accession>F5XTH7</accession>
<evidence type="ECO:0000256" key="1">
    <source>
        <dbReference type="ARBA" id="ARBA00011063"/>
    </source>
</evidence>
<gene>
    <name evidence="6" type="ordered locus">MLP_44120</name>
</gene>
<feature type="domain" description="Phosphotyrosine protein phosphatase I" evidence="5">
    <location>
        <begin position="7"/>
        <end position="181"/>
    </location>
</feature>
<dbReference type="PANTHER" id="PTHR11717:SF31">
    <property type="entry name" value="LOW MOLECULAR WEIGHT PROTEIN-TYROSINE-PHOSPHATASE ETP-RELATED"/>
    <property type="match status" value="1"/>
</dbReference>
<proteinExistence type="inferred from homology"/>
<keyword evidence="3" id="KW-0904">Protein phosphatase</keyword>
<dbReference type="InterPro" id="IPR036196">
    <property type="entry name" value="Ptyr_pPase_sf"/>
</dbReference>
<feature type="active site" description="Nucleophile" evidence="4">
    <location>
        <position position="13"/>
    </location>
</feature>
<dbReference type="SMART" id="SM00226">
    <property type="entry name" value="LMWPc"/>
    <property type="match status" value="1"/>
</dbReference>
<reference evidence="6 7" key="1">
    <citation type="submission" date="2011-05" db="EMBL/GenBank/DDBJ databases">
        <title>Whole genome sequence of Microlunatus phosphovorus NM-1.</title>
        <authorList>
            <person name="Hosoyama A."/>
            <person name="Sasaki K."/>
            <person name="Harada T."/>
            <person name="Igarashi R."/>
            <person name="Kawakoshi A."/>
            <person name="Sasagawa M."/>
            <person name="Fukada J."/>
            <person name="Nakamura S."/>
            <person name="Katano Y."/>
            <person name="Hanada S."/>
            <person name="Kamagata Y."/>
            <person name="Nakamura N."/>
            <person name="Yamazaki S."/>
            <person name="Fujita N."/>
        </authorList>
    </citation>
    <scope>NUCLEOTIDE SEQUENCE [LARGE SCALE GENOMIC DNA]</scope>
    <source>
        <strain evidence="7">ATCC 700054 / DSM 10555 / JCM 9379 / NBRC 101784 / NCIMB 13414 / VKM Ac-1990 / NM-1</strain>
    </source>
</reference>
<dbReference type="GO" id="GO:0004725">
    <property type="term" value="F:protein tyrosine phosphatase activity"/>
    <property type="evidence" value="ECO:0007669"/>
    <property type="project" value="InterPro"/>
</dbReference>
<dbReference type="InterPro" id="IPR017867">
    <property type="entry name" value="Tyr_phospatase_low_mol_wt"/>
</dbReference>
<evidence type="ECO:0000313" key="6">
    <source>
        <dbReference type="EMBL" id="BAK37426.1"/>
    </source>
</evidence>
<protein>
    <recommendedName>
        <fullName evidence="5">Phosphotyrosine protein phosphatase I domain-containing protein</fullName>
    </recommendedName>
</protein>
<organism evidence="6 7">
    <name type="scientific">Microlunatus phosphovorus (strain ATCC 700054 / DSM 10555 / JCM 9379 / NBRC 101784 / NCIMB 13414 / VKM Ac-1990 / NM-1)</name>
    <dbReference type="NCBI Taxonomy" id="1032480"/>
    <lineage>
        <taxon>Bacteria</taxon>
        <taxon>Bacillati</taxon>
        <taxon>Actinomycetota</taxon>
        <taxon>Actinomycetes</taxon>
        <taxon>Propionibacteriales</taxon>
        <taxon>Propionibacteriaceae</taxon>
        <taxon>Microlunatus</taxon>
    </lineage>
</organism>
<evidence type="ECO:0000259" key="5">
    <source>
        <dbReference type="SMART" id="SM00226"/>
    </source>
</evidence>
<dbReference type="HOGENOM" id="CLU_071415_1_0_11"/>
<dbReference type="RefSeq" id="WP_013865260.1">
    <property type="nucleotide sequence ID" value="NC_015635.1"/>
</dbReference>
<dbReference type="Proteomes" id="UP000007947">
    <property type="component" value="Chromosome"/>
</dbReference>
<evidence type="ECO:0000256" key="2">
    <source>
        <dbReference type="ARBA" id="ARBA00022801"/>
    </source>
</evidence>
<feature type="active site" evidence="4">
    <location>
        <position position="19"/>
    </location>
</feature>
<dbReference type="PRINTS" id="PR00719">
    <property type="entry name" value="LMWPTPASE"/>
</dbReference>
<dbReference type="Pfam" id="PF01451">
    <property type="entry name" value="LMWPc"/>
    <property type="match status" value="1"/>
</dbReference>
<keyword evidence="2 6" id="KW-0378">Hydrolase</keyword>
<dbReference type="PANTHER" id="PTHR11717">
    <property type="entry name" value="LOW MOLECULAR WEIGHT PROTEIN TYROSINE PHOSPHATASE"/>
    <property type="match status" value="1"/>
</dbReference>
<dbReference type="eggNOG" id="COG0394">
    <property type="taxonomic scope" value="Bacteria"/>
</dbReference>
<dbReference type="KEGG" id="mph:MLP_44120"/>
<dbReference type="InterPro" id="IPR023485">
    <property type="entry name" value="Ptyr_pPase"/>
</dbReference>
<name>F5XTH7_MICPN</name>
<dbReference type="OrthoDB" id="9784339at2"/>
<dbReference type="AlphaFoldDB" id="F5XTH7"/>
<dbReference type="InterPro" id="IPR050438">
    <property type="entry name" value="LMW_PTPase"/>
</dbReference>
<evidence type="ECO:0000313" key="7">
    <source>
        <dbReference type="Proteomes" id="UP000007947"/>
    </source>
</evidence>
<dbReference type="SUPFAM" id="SSF52788">
    <property type="entry name" value="Phosphotyrosine protein phosphatases I"/>
    <property type="match status" value="1"/>
</dbReference>
<dbReference type="EMBL" id="AP012204">
    <property type="protein sequence ID" value="BAK37426.1"/>
    <property type="molecule type" value="Genomic_DNA"/>
</dbReference>
<sequence length="186" mass="19781">MSDHQRFSILCVCTGNICRSPVAERLLAARLGPSVEVGSAGTFGVVGAPISEPMARRLRAATVGADLFAARRLRAPIANAADLVLALTKAHRSEIVELSPALVRRTFTLLEFARLLEVMGPHELPVGTPAVRLRAAVPILATRRSPSPTSDDIDDPIGRSEAVYERVFGEIAQAVDRVAAVIVAPT</sequence>
<dbReference type="STRING" id="1032480.MLP_44120"/>
<comment type="similarity">
    <text evidence="1">Belongs to the low molecular weight phosphotyrosine protein phosphatase family.</text>
</comment>
<evidence type="ECO:0000256" key="4">
    <source>
        <dbReference type="PIRSR" id="PIRSR617867-1"/>
    </source>
</evidence>
<dbReference type="Gene3D" id="3.40.50.2300">
    <property type="match status" value="1"/>
</dbReference>
<evidence type="ECO:0000256" key="3">
    <source>
        <dbReference type="ARBA" id="ARBA00022912"/>
    </source>
</evidence>